<evidence type="ECO:0000256" key="5">
    <source>
        <dbReference type="ARBA" id="ARBA00023002"/>
    </source>
</evidence>
<accession>A0AB34JS40</accession>
<protein>
    <recommendedName>
        <fullName evidence="7">MsrB domain-containing protein</fullName>
    </recommendedName>
</protein>
<evidence type="ECO:0000313" key="8">
    <source>
        <dbReference type="EMBL" id="KAL1523812.1"/>
    </source>
</evidence>
<comment type="caution">
    <text evidence="8">The sequence shown here is derived from an EMBL/GenBank/DDBJ whole genome shotgun (WGS) entry which is preliminary data.</text>
</comment>
<dbReference type="InterPro" id="IPR028427">
    <property type="entry name" value="Met_Sox_Rdtase_MsrB"/>
</dbReference>
<dbReference type="Gene3D" id="2.170.150.20">
    <property type="entry name" value="Peptide methionine sulfoxide reductase"/>
    <property type="match status" value="1"/>
</dbReference>
<feature type="signal peptide" evidence="6">
    <location>
        <begin position="1"/>
        <end position="22"/>
    </location>
</feature>
<dbReference type="GO" id="GO:0046872">
    <property type="term" value="F:metal ion binding"/>
    <property type="evidence" value="ECO:0007669"/>
    <property type="project" value="UniProtKB-KW"/>
</dbReference>
<dbReference type="AlphaFoldDB" id="A0AB34JS40"/>
<evidence type="ECO:0000259" key="7">
    <source>
        <dbReference type="PROSITE" id="PS51790"/>
    </source>
</evidence>
<feature type="chain" id="PRO_5044281686" description="MsrB domain-containing protein" evidence="6">
    <location>
        <begin position="23"/>
        <end position="197"/>
    </location>
</feature>
<dbReference type="InterPro" id="IPR011057">
    <property type="entry name" value="Mss4-like_sf"/>
</dbReference>
<reference evidence="8 9" key="1">
    <citation type="journal article" date="2024" name="Science">
        <title>Giant polyketide synthase enzymes in the biosynthesis of giant marine polyether toxins.</title>
        <authorList>
            <person name="Fallon T.R."/>
            <person name="Shende V.V."/>
            <person name="Wierzbicki I.H."/>
            <person name="Pendleton A.L."/>
            <person name="Watervoot N.F."/>
            <person name="Auber R.P."/>
            <person name="Gonzalez D.J."/>
            <person name="Wisecaver J.H."/>
            <person name="Moore B.S."/>
        </authorList>
    </citation>
    <scope>NUCLEOTIDE SEQUENCE [LARGE SCALE GENOMIC DNA]</scope>
    <source>
        <strain evidence="8 9">12B1</strain>
    </source>
</reference>
<dbReference type="GO" id="GO:0030091">
    <property type="term" value="P:protein repair"/>
    <property type="evidence" value="ECO:0007669"/>
    <property type="project" value="InterPro"/>
</dbReference>
<evidence type="ECO:0000256" key="6">
    <source>
        <dbReference type="SAM" id="SignalP"/>
    </source>
</evidence>
<comment type="similarity">
    <text evidence="2">Belongs to the MsrB Met sulfoxide reductase family.</text>
</comment>
<organism evidence="8 9">
    <name type="scientific">Prymnesium parvum</name>
    <name type="common">Toxic golden alga</name>
    <dbReference type="NCBI Taxonomy" id="97485"/>
    <lineage>
        <taxon>Eukaryota</taxon>
        <taxon>Haptista</taxon>
        <taxon>Haptophyta</taxon>
        <taxon>Prymnesiophyceae</taxon>
        <taxon>Prymnesiales</taxon>
        <taxon>Prymnesiaceae</taxon>
        <taxon>Prymnesium</taxon>
    </lineage>
</organism>
<name>A0AB34JS40_PRYPA</name>
<keyword evidence="9" id="KW-1185">Reference proteome</keyword>
<dbReference type="PANTHER" id="PTHR46081:SF8">
    <property type="entry name" value="PEPTIDE METHIONINE SULFOXIDE REDUCTASE 2"/>
    <property type="match status" value="1"/>
</dbReference>
<dbReference type="InterPro" id="IPR002579">
    <property type="entry name" value="Met_Sox_Rdtase_MsrB_dom"/>
</dbReference>
<comment type="cofactor">
    <cofactor evidence="1">
        <name>Zn(2+)</name>
        <dbReference type="ChEBI" id="CHEBI:29105"/>
    </cofactor>
</comment>
<dbReference type="PANTHER" id="PTHR46081">
    <property type="entry name" value="PEPTIDE METHIONINE SULFOXIDE REDUCTASE 2"/>
    <property type="match status" value="1"/>
</dbReference>
<dbReference type="EMBL" id="JBGBPQ010000005">
    <property type="protein sequence ID" value="KAL1523812.1"/>
    <property type="molecule type" value="Genomic_DNA"/>
</dbReference>
<dbReference type="PROSITE" id="PS51790">
    <property type="entry name" value="MSRB"/>
    <property type="match status" value="1"/>
</dbReference>
<feature type="domain" description="MsrB" evidence="7">
    <location>
        <begin position="42"/>
        <end position="177"/>
    </location>
</feature>
<keyword evidence="5" id="KW-0560">Oxidoreductase</keyword>
<keyword evidence="6" id="KW-0732">Signal</keyword>
<dbReference type="Pfam" id="PF01641">
    <property type="entry name" value="SelR"/>
    <property type="match status" value="1"/>
</dbReference>
<proteinExistence type="inferred from homology"/>
<evidence type="ECO:0000256" key="1">
    <source>
        <dbReference type="ARBA" id="ARBA00001947"/>
    </source>
</evidence>
<dbReference type="GO" id="GO:0006979">
    <property type="term" value="P:response to oxidative stress"/>
    <property type="evidence" value="ECO:0007669"/>
    <property type="project" value="InterPro"/>
</dbReference>
<evidence type="ECO:0000256" key="4">
    <source>
        <dbReference type="ARBA" id="ARBA00022833"/>
    </source>
</evidence>
<sequence>MAAVLPLLFASPCAALVGPVRAHSAPSRLPAVRATAPLPDSEEGWMTVLSPNQFAVLRKAATEPPGFSELTEGELEFELKKNFKSKYPDQGAYACVGCNQPLYYARTKFNSGCGWPAFYDGVPGAIEERPDPDGSRVEIVCSKCKGHLGHVFKNEGFPTPTNERHCVNGICLKYDPTASQPEDVKAVPGLTMGEIPK</sequence>
<dbReference type="Proteomes" id="UP001515480">
    <property type="component" value="Unassembled WGS sequence"/>
</dbReference>
<evidence type="ECO:0000256" key="2">
    <source>
        <dbReference type="ARBA" id="ARBA00007174"/>
    </source>
</evidence>
<keyword evidence="3" id="KW-0479">Metal-binding</keyword>
<gene>
    <name evidence="8" type="ORF">AB1Y20_018734</name>
</gene>
<dbReference type="SUPFAM" id="SSF51316">
    <property type="entry name" value="Mss4-like"/>
    <property type="match status" value="1"/>
</dbReference>
<dbReference type="GO" id="GO:0033743">
    <property type="term" value="F:peptide-methionine (R)-S-oxide reductase activity"/>
    <property type="evidence" value="ECO:0007669"/>
    <property type="project" value="InterPro"/>
</dbReference>
<evidence type="ECO:0000256" key="3">
    <source>
        <dbReference type="ARBA" id="ARBA00022723"/>
    </source>
</evidence>
<keyword evidence="4" id="KW-0862">Zinc</keyword>
<evidence type="ECO:0000313" key="9">
    <source>
        <dbReference type="Proteomes" id="UP001515480"/>
    </source>
</evidence>